<feature type="signal peptide" evidence="4">
    <location>
        <begin position="1"/>
        <end position="24"/>
    </location>
</feature>
<name>W8UB29_PEPAC</name>
<dbReference type="Proteomes" id="UP000019591">
    <property type="component" value="Plasmid EAL2_808p"/>
</dbReference>
<dbReference type="OrthoDB" id="1792698at2"/>
<geneLocation type="plasmid" evidence="5 6">
    <name>EAL2_808p</name>
</geneLocation>
<dbReference type="GO" id="GO:0015562">
    <property type="term" value="F:efflux transmembrane transporter activity"/>
    <property type="evidence" value="ECO:0007669"/>
    <property type="project" value="InterPro"/>
</dbReference>
<dbReference type="AlphaFoldDB" id="W8UB29"/>
<reference evidence="5 6" key="1">
    <citation type="journal article" date="2014" name="Genome Announc.">
        <title>Complete Genome Sequence of Amino Acid-Utilizing Eubacterium acidaminophilum al-2 (DSM 3953).</title>
        <authorList>
            <person name="Poehlein A."/>
            <person name="Andreesen J.R."/>
            <person name="Daniel R."/>
        </authorList>
    </citation>
    <scope>NUCLEOTIDE SEQUENCE [LARGE SCALE GENOMIC DNA]</scope>
    <source>
        <strain evidence="5 6">DSM 3953</strain>
        <plasmid evidence="6">Plasmid EAL2_808p</plasmid>
    </source>
</reference>
<sequence length="333" mass="36470">MINKNRFARLGCVALLSGIMVFTAACGSKEPAKQAAAKPKDVQGDYIEAAGKVTAGEIKNITLEFPAMVNDVLVEEGQHVSLGQEIISLDIHEIRQQIADMENNLKIERLQLEKLISGDANNGIRESSTLSTAQESLRRANEDLNKKQALYDAGAIPKNDFIDAQRRVSDAQQAVSDASVSNSNDYKLSIDIQRQRISTLETDLNQERSKLSKSYLQGNSIVSDIANGMVQDITPVAGDNTQSGSRLLNIVNMDTLVVEAEVLEDFIKDVKLGAKVEILPLSDSGKHYRGTVRKIAEMGVEKNGETVVTVQISIDDMDELIKPNFNVDVRISK</sequence>
<dbReference type="PANTHER" id="PTHR32347">
    <property type="entry name" value="EFFLUX SYSTEM COMPONENT YKNX-RELATED"/>
    <property type="match status" value="1"/>
</dbReference>
<dbReference type="eggNOG" id="COG0845">
    <property type="taxonomic scope" value="Bacteria"/>
</dbReference>
<protein>
    <submittedName>
        <fullName evidence="5">Secretion protein HlyD family protein</fullName>
    </submittedName>
</protein>
<evidence type="ECO:0000256" key="3">
    <source>
        <dbReference type="SAM" id="Coils"/>
    </source>
</evidence>
<comment type="subcellular location">
    <subcellularLocation>
        <location evidence="1">Cell envelope</location>
    </subcellularLocation>
</comment>
<accession>W8UB29</accession>
<keyword evidence="6" id="KW-1185">Reference proteome</keyword>
<evidence type="ECO:0000256" key="1">
    <source>
        <dbReference type="ARBA" id="ARBA00004196"/>
    </source>
</evidence>
<dbReference type="PATRIC" id="fig|1286171.3.peg.2668"/>
<evidence type="ECO:0000256" key="4">
    <source>
        <dbReference type="SAM" id="SignalP"/>
    </source>
</evidence>
<evidence type="ECO:0000313" key="6">
    <source>
        <dbReference type="Proteomes" id="UP000019591"/>
    </source>
</evidence>
<organism evidence="5 6">
    <name type="scientific">Peptoclostridium acidaminophilum DSM 3953</name>
    <dbReference type="NCBI Taxonomy" id="1286171"/>
    <lineage>
        <taxon>Bacteria</taxon>
        <taxon>Bacillati</taxon>
        <taxon>Bacillota</taxon>
        <taxon>Clostridia</taxon>
        <taxon>Peptostreptococcales</taxon>
        <taxon>Peptoclostridiaceae</taxon>
        <taxon>Peptoclostridium</taxon>
    </lineage>
</organism>
<dbReference type="KEGG" id="eac:EAL2_808p04880"/>
<dbReference type="EMBL" id="CP007453">
    <property type="protein sequence ID" value="AHM57991.1"/>
    <property type="molecule type" value="Genomic_DNA"/>
</dbReference>
<dbReference type="PROSITE" id="PS51257">
    <property type="entry name" value="PROKAR_LIPOPROTEIN"/>
    <property type="match status" value="1"/>
</dbReference>
<dbReference type="Gene3D" id="2.40.30.170">
    <property type="match status" value="1"/>
</dbReference>
<feature type="coiled-coil region" evidence="3">
    <location>
        <begin position="91"/>
        <end position="150"/>
    </location>
</feature>
<keyword evidence="2 3" id="KW-0175">Coiled coil</keyword>
<dbReference type="Gene3D" id="1.20.1600.10">
    <property type="entry name" value="Outer membrane efflux proteins (OEP)"/>
    <property type="match status" value="1"/>
</dbReference>
<feature type="chain" id="PRO_5038523086" evidence="4">
    <location>
        <begin position="25"/>
        <end position="333"/>
    </location>
</feature>
<keyword evidence="4" id="KW-0732">Signal</keyword>
<keyword evidence="5" id="KW-0614">Plasmid</keyword>
<proteinExistence type="predicted"/>
<evidence type="ECO:0000256" key="2">
    <source>
        <dbReference type="ARBA" id="ARBA00023054"/>
    </source>
</evidence>
<dbReference type="GO" id="GO:0030313">
    <property type="term" value="C:cell envelope"/>
    <property type="evidence" value="ECO:0007669"/>
    <property type="project" value="UniProtKB-SubCell"/>
</dbReference>
<gene>
    <name evidence="5" type="ORF">EAL2_808p04880</name>
</gene>
<dbReference type="RefSeq" id="WP_025436840.1">
    <property type="nucleotide sequence ID" value="NZ_CP007453.1"/>
</dbReference>
<dbReference type="HOGENOM" id="CLU_058181_0_0_9"/>
<dbReference type="InterPro" id="IPR050465">
    <property type="entry name" value="UPF0194_transport"/>
</dbReference>
<dbReference type="PANTHER" id="PTHR32347:SF14">
    <property type="entry name" value="EFFLUX SYSTEM COMPONENT YKNX-RELATED"/>
    <property type="match status" value="1"/>
</dbReference>
<evidence type="ECO:0000313" key="5">
    <source>
        <dbReference type="EMBL" id="AHM57991.1"/>
    </source>
</evidence>